<dbReference type="Proteomes" id="UP000829720">
    <property type="component" value="Unassembled WGS sequence"/>
</dbReference>
<keyword evidence="4" id="KW-1185">Reference proteome</keyword>
<organism evidence="3 4">
    <name type="scientific">Albula goreensis</name>
    <dbReference type="NCBI Taxonomy" id="1534307"/>
    <lineage>
        <taxon>Eukaryota</taxon>
        <taxon>Metazoa</taxon>
        <taxon>Chordata</taxon>
        <taxon>Craniata</taxon>
        <taxon>Vertebrata</taxon>
        <taxon>Euteleostomi</taxon>
        <taxon>Actinopterygii</taxon>
        <taxon>Neopterygii</taxon>
        <taxon>Teleostei</taxon>
        <taxon>Albuliformes</taxon>
        <taxon>Albulidae</taxon>
        <taxon>Albula</taxon>
    </lineage>
</organism>
<evidence type="ECO:0000313" key="3">
    <source>
        <dbReference type="EMBL" id="KAI1884563.1"/>
    </source>
</evidence>
<proteinExistence type="predicted"/>
<reference evidence="3" key="1">
    <citation type="submission" date="2021-01" db="EMBL/GenBank/DDBJ databases">
        <authorList>
            <person name="Zahm M."/>
            <person name="Roques C."/>
            <person name="Cabau C."/>
            <person name="Klopp C."/>
            <person name="Donnadieu C."/>
            <person name="Jouanno E."/>
            <person name="Lampietro C."/>
            <person name="Louis A."/>
            <person name="Herpin A."/>
            <person name="Echchiki A."/>
            <person name="Berthelot C."/>
            <person name="Parey E."/>
            <person name="Roest-Crollius H."/>
            <person name="Braasch I."/>
            <person name="Postlethwait J."/>
            <person name="Bobe J."/>
            <person name="Montfort J."/>
            <person name="Bouchez O."/>
            <person name="Begum T."/>
            <person name="Mejri S."/>
            <person name="Adams A."/>
            <person name="Chen W.-J."/>
            <person name="Guiguen Y."/>
        </authorList>
    </citation>
    <scope>NUCLEOTIDE SEQUENCE</scope>
    <source>
        <tissue evidence="3">Blood</tissue>
    </source>
</reference>
<evidence type="ECO:0000256" key="1">
    <source>
        <dbReference type="SAM" id="MobiDB-lite"/>
    </source>
</evidence>
<dbReference type="Gene3D" id="2.30.30.40">
    <property type="entry name" value="SH3 Domains"/>
    <property type="match status" value="1"/>
</dbReference>
<feature type="domain" description="PDZ" evidence="2">
    <location>
        <begin position="195"/>
        <end position="231"/>
    </location>
</feature>
<protein>
    <recommendedName>
        <fullName evidence="2">PDZ domain-containing protein</fullName>
    </recommendedName>
</protein>
<dbReference type="GO" id="GO:0005737">
    <property type="term" value="C:cytoplasm"/>
    <property type="evidence" value="ECO:0007669"/>
    <property type="project" value="TreeGrafter"/>
</dbReference>
<dbReference type="EMBL" id="JAERUA010000022">
    <property type="protein sequence ID" value="KAI1884563.1"/>
    <property type="molecule type" value="Genomic_DNA"/>
</dbReference>
<feature type="region of interest" description="Disordered" evidence="1">
    <location>
        <begin position="55"/>
        <end position="93"/>
    </location>
</feature>
<dbReference type="Gene3D" id="2.30.42.10">
    <property type="match status" value="1"/>
</dbReference>
<dbReference type="OrthoDB" id="8868836at2759"/>
<dbReference type="SUPFAM" id="SSF50156">
    <property type="entry name" value="PDZ domain-like"/>
    <property type="match status" value="1"/>
</dbReference>
<evidence type="ECO:0000259" key="2">
    <source>
        <dbReference type="PROSITE" id="PS50106"/>
    </source>
</evidence>
<name>A0A8T3CHI4_9TELE</name>
<feature type="compositionally biased region" description="Polar residues" evidence="1">
    <location>
        <begin position="68"/>
        <end position="90"/>
    </location>
</feature>
<sequence>MQRDREKEQETSRDQSTAGLHCSHLSLFSEDQCYGPCCSLGPSLSDLGVCGSPRSDSSHLPLRKAPSRGQTSDQSGSSCYNSEENLLTPTEDSEKEINRLSIFPFPPCVNSINRRCNTEFDLDSWGSDENLSGEQSDPSLWDSCSSLHTPLFPPDLISLPPIPPQKPPLSTFGVESAPPPLSPSQVKKGSLADDITIIGGNRTGIFVNSVKPGSPAEQCGIKEGSELLELERVLFGGGSVQFGQCTSEVAHFSLQWWTEASSLKHQLNTDAYSKLCTQLSSPSFPGCDSFYVRVNMDIDPHGDPPCLGVHCDDILHVMDTVHNRKYQWRCARVDPYNAKHLQAGTVPTYNRAQQLLLVRLRTMALEQKDYKKKFSKKASERVRLVKAVSPCCRGIGSSPQVLYTLSHRKRQPRYAVTPFATSAQSDSAAVAYQCDMRRT</sequence>
<dbReference type="GO" id="GO:0050700">
    <property type="term" value="F:CARD domain binding"/>
    <property type="evidence" value="ECO:0007669"/>
    <property type="project" value="TreeGrafter"/>
</dbReference>
<evidence type="ECO:0000313" key="4">
    <source>
        <dbReference type="Proteomes" id="UP000829720"/>
    </source>
</evidence>
<dbReference type="PANTHER" id="PTHR14559:SF13">
    <property type="entry name" value="CASPASE RECRUITMENT DOMAIN-CONTAINING PROTEIN 10-LIKE"/>
    <property type="match status" value="1"/>
</dbReference>
<dbReference type="PROSITE" id="PS50106">
    <property type="entry name" value="PDZ"/>
    <property type="match status" value="1"/>
</dbReference>
<dbReference type="InterPro" id="IPR036034">
    <property type="entry name" value="PDZ_sf"/>
</dbReference>
<comment type="caution">
    <text evidence="3">The sequence shown here is derived from an EMBL/GenBank/DDBJ whole genome shotgun (WGS) entry which is preliminary data.</text>
</comment>
<accession>A0A8T3CHI4</accession>
<gene>
    <name evidence="3" type="ORF">AGOR_G00227680</name>
</gene>
<dbReference type="AlphaFoldDB" id="A0A8T3CHI4"/>
<dbReference type="InterPro" id="IPR001478">
    <property type="entry name" value="PDZ"/>
</dbReference>
<dbReference type="PANTHER" id="PTHR14559">
    <property type="entry name" value="CASPASE RECRUITMENT DOMAIN FAMILY"/>
    <property type="match status" value="1"/>
</dbReference>